<reference evidence="3 4" key="1">
    <citation type="submission" date="2019-03" db="EMBL/GenBank/DDBJ databases">
        <title>The genome sequence of a newly discovered highly antifungal drug resistant Aspergillus species, Aspergillus tanneri NIH 1004.</title>
        <authorList>
            <person name="Mounaud S."/>
            <person name="Singh I."/>
            <person name="Joardar V."/>
            <person name="Pakala S."/>
            <person name="Pakala S."/>
            <person name="Venepally P."/>
            <person name="Hoover J."/>
            <person name="Nierman W."/>
            <person name="Chung J."/>
            <person name="Losada L."/>
        </authorList>
    </citation>
    <scope>NUCLEOTIDE SEQUENCE [LARGE SCALE GENOMIC DNA]</scope>
    <source>
        <strain evidence="3 4">NIH1004</strain>
    </source>
</reference>
<dbReference type="VEuPathDB" id="FungiDB:EYZ11_004971"/>
<proteinExistence type="predicted"/>
<accession>A0A4S3JJ61</accession>
<keyword evidence="4" id="KW-1185">Reference proteome</keyword>
<evidence type="ECO:0000313" key="3">
    <source>
        <dbReference type="EMBL" id="THC95546.1"/>
    </source>
</evidence>
<feature type="compositionally biased region" description="Basic and acidic residues" evidence="1">
    <location>
        <begin position="25"/>
        <end position="66"/>
    </location>
</feature>
<name>A0A4S3JJ61_9EURO</name>
<sequence>MSQRQHLLPDSTWSPLGDVGLGISDAHDLDHSHSDSRLDSPELRYPESSKRSDSPDPKDPDPDHDLYHIRCPTQQSVQQRRLSWVPLTILVLAVYATILSGIYLVIALVRPRYGHAIGEDKGLAPSTATLLSALFAKTIELSYVTVCVAFLGQVLSRRALTQGSRGITISDMSMRSWIMQPGALIVHWETLRYSAATVLGAITLTATVVAMLYTTAAEALVSPKLRMSPLHSRSLSTDVYTSFGNSTYLAYNCPAIIDLDRDPDNRNTTCLDMQHVGEAYHNYQLYLNLWRERRNTSYPNEQQRPLPIGSLYDNTTLTGSWIEHWDLADNSKHHGRLVDNVTAVMPHGSMLTVSRYPANELPPPHSVSGEGSFELEASVLSPAVNVLCVGMTAHELAPLVFNEWPETKGKFNASHWPGKPENTPKEVPVYPDWLNRTVVDDFFFWGPDYGLDQRPPIFGKLPKPYNTLLNGTGNYPTQSIYLLGATPDDVHDPPYVLCGLRAKLTPRCSTRYNATANGAQLSTRCEDPNNPLQLDNAFPDAPDAAWEPDWKNVASEWATSLSLGTGITDGQSSNARLLMQLVPEKRRRDPLLPSLAEALAVMAGSALVLGSRGSPVQPGDAAASMGLQSFEARVRSIGYASGGTQRWQGIFYVILVFAFLTSAICLAFILFEVRGRQVTDFTDPQNLFTLAMNSPATPRLQGACGAGPQGRQLNERWVVAMEEQDEHYYLRPPGEAPRRRVKSMASMEVEDPKVSPAIDEYHKLSTQRSFLSRFY</sequence>
<evidence type="ECO:0000256" key="1">
    <source>
        <dbReference type="SAM" id="MobiDB-lite"/>
    </source>
</evidence>
<dbReference type="AlphaFoldDB" id="A0A4S3JJ61"/>
<feature type="transmembrane region" description="Helical" evidence="2">
    <location>
        <begin position="194"/>
        <end position="221"/>
    </location>
</feature>
<gene>
    <name evidence="3" type="ORF">EYZ11_004971</name>
</gene>
<feature type="region of interest" description="Disordered" evidence="1">
    <location>
        <begin position="24"/>
        <end position="66"/>
    </location>
</feature>
<dbReference type="STRING" id="1220188.A0A4S3JJ61"/>
<feature type="transmembrane region" description="Helical" evidence="2">
    <location>
        <begin position="84"/>
        <end position="109"/>
    </location>
</feature>
<dbReference type="Proteomes" id="UP000308092">
    <property type="component" value="Unassembled WGS sequence"/>
</dbReference>
<evidence type="ECO:0000256" key="2">
    <source>
        <dbReference type="SAM" id="Phobius"/>
    </source>
</evidence>
<dbReference type="EMBL" id="SOSA01000152">
    <property type="protein sequence ID" value="THC95546.1"/>
    <property type="molecule type" value="Genomic_DNA"/>
</dbReference>
<feature type="transmembrane region" description="Helical" evidence="2">
    <location>
        <begin position="649"/>
        <end position="671"/>
    </location>
</feature>
<keyword evidence="2" id="KW-0812">Transmembrane</keyword>
<comment type="caution">
    <text evidence="3">The sequence shown here is derived from an EMBL/GenBank/DDBJ whole genome shotgun (WGS) entry which is preliminary data.</text>
</comment>
<feature type="transmembrane region" description="Helical" evidence="2">
    <location>
        <begin position="129"/>
        <end position="151"/>
    </location>
</feature>
<organism evidence="3 4">
    <name type="scientific">Aspergillus tanneri</name>
    <dbReference type="NCBI Taxonomy" id="1220188"/>
    <lineage>
        <taxon>Eukaryota</taxon>
        <taxon>Fungi</taxon>
        <taxon>Dikarya</taxon>
        <taxon>Ascomycota</taxon>
        <taxon>Pezizomycotina</taxon>
        <taxon>Eurotiomycetes</taxon>
        <taxon>Eurotiomycetidae</taxon>
        <taxon>Eurotiales</taxon>
        <taxon>Aspergillaceae</taxon>
        <taxon>Aspergillus</taxon>
        <taxon>Aspergillus subgen. Circumdati</taxon>
    </lineage>
</organism>
<keyword evidence="2" id="KW-1133">Transmembrane helix</keyword>
<keyword evidence="2" id="KW-0472">Membrane</keyword>
<protein>
    <submittedName>
        <fullName evidence="3">Uncharacterized protein</fullName>
    </submittedName>
</protein>
<evidence type="ECO:0000313" key="4">
    <source>
        <dbReference type="Proteomes" id="UP000308092"/>
    </source>
</evidence>